<evidence type="ECO:0000256" key="1">
    <source>
        <dbReference type="ARBA" id="ARBA00023002"/>
    </source>
</evidence>
<dbReference type="AlphaFoldDB" id="A0A9P9DQJ4"/>
<sequence length="351" mass="38299">MPSIEEIRSAISELPKGSPLVVALPGGTTGIGSYIANALATTFAQNGSKLRVYIVGRNAERAESVISEGRKISPGSDWRFVKASDLALMSEVDRCCADIIRQETEAPFHGGPVRLDLLYMTHCYPILKERSITSEGLDSFISTTYYSRIRFIMQLMPLLTASPKPGHVISVYAGGFEDGAAPGESLVGCPPDSTYGVSSVRKHTCFMKTFLFEELAQKHAGKLSLTHIYPGLVDGPGFLSLDMPTWFRVVWRVMKPLAWLYMTSSEDCGQVMVYLATPKFPPKGTAGSEKATLSTNAESGGGAYGVGQRADAPQGIRYEKLRKEDTSKRIWDHTMEILEGIEKKNLSAGQT</sequence>
<dbReference type="PANTHER" id="PTHR47534">
    <property type="entry name" value="YALI0E05731P"/>
    <property type="match status" value="1"/>
</dbReference>
<dbReference type="InterPro" id="IPR036291">
    <property type="entry name" value="NAD(P)-bd_dom_sf"/>
</dbReference>
<gene>
    <name evidence="3" type="ORF">B0J13DRAFT_628589</name>
</gene>
<keyword evidence="1" id="KW-0560">Oxidoreductase</keyword>
<dbReference type="GO" id="GO:0016491">
    <property type="term" value="F:oxidoreductase activity"/>
    <property type="evidence" value="ECO:0007669"/>
    <property type="project" value="UniProtKB-KW"/>
</dbReference>
<dbReference type="Gene3D" id="3.40.50.720">
    <property type="entry name" value="NAD(P)-binding Rossmann-like Domain"/>
    <property type="match status" value="1"/>
</dbReference>
<dbReference type="InterPro" id="IPR052228">
    <property type="entry name" value="Sec_Metab_Biosynth_Oxidored"/>
</dbReference>
<dbReference type="PANTHER" id="PTHR47534:SF3">
    <property type="entry name" value="ALCOHOL DEHYDROGENASE-LIKE C-TERMINAL DOMAIN-CONTAINING PROTEIN"/>
    <property type="match status" value="1"/>
</dbReference>
<name>A0A9P9DQJ4_9HYPO</name>
<evidence type="ECO:0000313" key="4">
    <source>
        <dbReference type="Proteomes" id="UP000717696"/>
    </source>
</evidence>
<reference evidence="3" key="1">
    <citation type="journal article" date="2021" name="Nat. Commun.">
        <title>Genetic determinants of endophytism in the Arabidopsis root mycobiome.</title>
        <authorList>
            <person name="Mesny F."/>
            <person name="Miyauchi S."/>
            <person name="Thiergart T."/>
            <person name="Pickel B."/>
            <person name="Atanasova L."/>
            <person name="Karlsson M."/>
            <person name="Huettel B."/>
            <person name="Barry K.W."/>
            <person name="Haridas S."/>
            <person name="Chen C."/>
            <person name="Bauer D."/>
            <person name="Andreopoulos W."/>
            <person name="Pangilinan J."/>
            <person name="LaButti K."/>
            <person name="Riley R."/>
            <person name="Lipzen A."/>
            <person name="Clum A."/>
            <person name="Drula E."/>
            <person name="Henrissat B."/>
            <person name="Kohler A."/>
            <person name="Grigoriev I.V."/>
            <person name="Martin F.M."/>
            <person name="Hacquard S."/>
        </authorList>
    </citation>
    <scope>NUCLEOTIDE SEQUENCE</scope>
    <source>
        <strain evidence="3">MPI-CAGE-AT-0021</strain>
    </source>
</reference>
<dbReference type="Proteomes" id="UP000717696">
    <property type="component" value="Unassembled WGS sequence"/>
</dbReference>
<protein>
    <submittedName>
        <fullName evidence="3">Uncharacterized protein</fullName>
    </submittedName>
</protein>
<feature type="region of interest" description="Disordered" evidence="2">
    <location>
        <begin position="285"/>
        <end position="308"/>
    </location>
</feature>
<proteinExistence type="predicted"/>
<dbReference type="EMBL" id="JAGMUU010000025">
    <property type="protein sequence ID" value="KAH7123471.1"/>
    <property type="molecule type" value="Genomic_DNA"/>
</dbReference>
<accession>A0A9P9DQJ4</accession>
<evidence type="ECO:0000313" key="3">
    <source>
        <dbReference type="EMBL" id="KAH7123471.1"/>
    </source>
</evidence>
<comment type="caution">
    <text evidence="3">The sequence shown here is derived from an EMBL/GenBank/DDBJ whole genome shotgun (WGS) entry which is preliminary data.</text>
</comment>
<dbReference type="SUPFAM" id="SSF51735">
    <property type="entry name" value="NAD(P)-binding Rossmann-fold domains"/>
    <property type="match status" value="1"/>
</dbReference>
<organism evidence="3 4">
    <name type="scientific">Dactylonectria estremocensis</name>
    <dbReference type="NCBI Taxonomy" id="1079267"/>
    <lineage>
        <taxon>Eukaryota</taxon>
        <taxon>Fungi</taxon>
        <taxon>Dikarya</taxon>
        <taxon>Ascomycota</taxon>
        <taxon>Pezizomycotina</taxon>
        <taxon>Sordariomycetes</taxon>
        <taxon>Hypocreomycetidae</taxon>
        <taxon>Hypocreales</taxon>
        <taxon>Nectriaceae</taxon>
        <taxon>Dactylonectria</taxon>
    </lineage>
</organism>
<dbReference type="OrthoDB" id="2898509at2759"/>
<evidence type="ECO:0000256" key="2">
    <source>
        <dbReference type="SAM" id="MobiDB-lite"/>
    </source>
</evidence>
<keyword evidence="4" id="KW-1185">Reference proteome</keyword>